<comment type="caution">
    <text evidence="4">The sequence shown here is derived from an EMBL/GenBank/DDBJ whole genome shotgun (WGS) entry which is preliminary data.</text>
</comment>
<dbReference type="EMBL" id="QFNF01000010">
    <property type="protein sequence ID" value="PZO78790.1"/>
    <property type="molecule type" value="Genomic_DNA"/>
</dbReference>
<dbReference type="Proteomes" id="UP000248614">
    <property type="component" value="Unassembled WGS sequence"/>
</dbReference>
<evidence type="ECO:0000313" key="5">
    <source>
        <dbReference type="Proteomes" id="UP000248614"/>
    </source>
</evidence>
<dbReference type="InterPro" id="IPR045155">
    <property type="entry name" value="Beta-lactam_cat"/>
</dbReference>
<feature type="domain" description="Beta-lactamase class A catalytic" evidence="3">
    <location>
        <begin position="168"/>
        <end position="370"/>
    </location>
</feature>
<feature type="chain" id="PRO_5015975344" description="Beta-lactamase class A catalytic domain-containing protein" evidence="2">
    <location>
        <begin position="19"/>
        <end position="441"/>
    </location>
</feature>
<dbReference type="GO" id="GO:0046677">
    <property type="term" value="P:response to antibiotic"/>
    <property type="evidence" value="ECO:0007669"/>
    <property type="project" value="InterPro"/>
</dbReference>
<dbReference type="GO" id="GO:0008800">
    <property type="term" value="F:beta-lactamase activity"/>
    <property type="evidence" value="ECO:0007669"/>
    <property type="project" value="UniProtKB-EC"/>
</dbReference>
<dbReference type="Pfam" id="PF13354">
    <property type="entry name" value="Beta-lactamase2"/>
    <property type="match status" value="1"/>
</dbReference>
<evidence type="ECO:0000256" key="1">
    <source>
        <dbReference type="ARBA" id="ARBA00001526"/>
    </source>
</evidence>
<dbReference type="GO" id="GO:0030655">
    <property type="term" value="P:beta-lactam antibiotic catabolic process"/>
    <property type="evidence" value="ECO:0007669"/>
    <property type="project" value="InterPro"/>
</dbReference>
<proteinExistence type="predicted"/>
<evidence type="ECO:0000259" key="3">
    <source>
        <dbReference type="Pfam" id="PF13354"/>
    </source>
</evidence>
<name>A0A2W4Z8W5_9SPHN</name>
<reference evidence="4 5" key="1">
    <citation type="submission" date="2017-08" db="EMBL/GenBank/DDBJ databases">
        <title>Infants hospitalized years apart are colonized by the same room-sourced microbial strains.</title>
        <authorList>
            <person name="Brooks B."/>
            <person name="Olm M.R."/>
            <person name="Firek B.A."/>
            <person name="Baker R."/>
            <person name="Thomas B.C."/>
            <person name="Morowitz M.J."/>
            <person name="Banfield J.F."/>
        </authorList>
    </citation>
    <scope>NUCLEOTIDE SEQUENCE [LARGE SCALE GENOMIC DNA]</scope>
    <source>
        <strain evidence="4">S2_018_000_R3_110</strain>
    </source>
</reference>
<sequence>MGIATAMIALMLQAAAPATPPPEATVTAPAPRLVQQSDALVALLRGSGDYDTLFAPSFRAAIPKAQFDKLTAQVITALGQPTRIERLDPKDPLHATLKIGFERGVMNAEIVIADAAPYQITGLLFKGAESSGPQAATIDGVIEQLATLPGTSAFALARLGNDAPKPSVSRAATTPIAIGSAFKLVILAELVRSIEAGERKWSDVVTLDGSALPAGGYAQQAKGTRIPFRELAERMISVSDNSATDILLFHLGRKKVEAMLPVVGFTDGAPRNVPFLGALELFKLKGVADGALGARYLAMPPGERRAFLDGPVRDTPIAAIPKALFQDGRPLRIAELEWFASPNDLVRALDWLRRHMDGPAGADLRAVLSKNPGLPDATRGWRYVGYKGGSEPGVLTMAFLLQGKDGNWYALAGGVNDPARGVDTLQFTGLIGRALELAAPR</sequence>
<dbReference type="PANTHER" id="PTHR35333:SF5">
    <property type="entry name" value="CONSERVED LIPOPROTEIN LPQF-RELATED"/>
    <property type="match status" value="1"/>
</dbReference>
<comment type="catalytic activity">
    <reaction evidence="1">
        <text>a beta-lactam + H2O = a substituted beta-amino acid</text>
        <dbReference type="Rhea" id="RHEA:20401"/>
        <dbReference type="ChEBI" id="CHEBI:15377"/>
        <dbReference type="ChEBI" id="CHEBI:35627"/>
        <dbReference type="ChEBI" id="CHEBI:140347"/>
        <dbReference type="EC" id="3.5.2.6"/>
    </reaction>
</comment>
<keyword evidence="2" id="KW-0732">Signal</keyword>
<dbReference type="PANTHER" id="PTHR35333">
    <property type="entry name" value="BETA-LACTAMASE"/>
    <property type="match status" value="1"/>
</dbReference>
<dbReference type="SUPFAM" id="SSF56601">
    <property type="entry name" value="beta-lactamase/transpeptidase-like"/>
    <property type="match status" value="1"/>
</dbReference>
<gene>
    <name evidence="4" type="ORF">DI632_05690</name>
</gene>
<protein>
    <recommendedName>
        <fullName evidence="3">Beta-lactamase class A catalytic domain-containing protein</fullName>
    </recommendedName>
</protein>
<feature type="signal peptide" evidence="2">
    <location>
        <begin position="1"/>
        <end position="18"/>
    </location>
</feature>
<organism evidence="4 5">
    <name type="scientific">Sphingomonas hengshuiensis</name>
    <dbReference type="NCBI Taxonomy" id="1609977"/>
    <lineage>
        <taxon>Bacteria</taxon>
        <taxon>Pseudomonadati</taxon>
        <taxon>Pseudomonadota</taxon>
        <taxon>Alphaproteobacteria</taxon>
        <taxon>Sphingomonadales</taxon>
        <taxon>Sphingomonadaceae</taxon>
        <taxon>Sphingomonas</taxon>
    </lineage>
</organism>
<evidence type="ECO:0000256" key="2">
    <source>
        <dbReference type="SAM" id="SignalP"/>
    </source>
</evidence>
<dbReference type="Gene3D" id="3.40.710.10">
    <property type="entry name" value="DD-peptidase/beta-lactamase superfamily"/>
    <property type="match status" value="1"/>
</dbReference>
<accession>A0A2W4Z8W5</accession>
<dbReference type="InterPro" id="IPR000871">
    <property type="entry name" value="Beta-lactam_class-A"/>
</dbReference>
<dbReference type="InterPro" id="IPR012338">
    <property type="entry name" value="Beta-lactam/transpept-like"/>
</dbReference>
<dbReference type="AlphaFoldDB" id="A0A2W4Z8W5"/>
<evidence type="ECO:0000313" key="4">
    <source>
        <dbReference type="EMBL" id="PZO78790.1"/>
    </source>
</evidence>